<proteinExistence type="predicted"/>
<name>A0A182QBM7_9DIPT</name>
<sequence length="280" mass="31527">MFTFPGGRREYGCSSVFRYSLQQPVGAVSQQVQPARHVATLDPDVDVLDLAIVQLPVVLQHIELLEQRIIQLVDLTRYITPGARFVQQEGYVVPGGDDEREAPMSHLKSRFRKWTLLMCDCSLVREVKLFGHCSHWWGRSVWIAMCDLMLFTIAPHTEHTIFSLLSDFFDSSHTHAGYSTPTPKIRQYGSKFSCKPDRFVKKTAIADVVLNVTARKRSRGHQAIDCGLPPIGNPLAKSFVSSVVTKSRCFSSRDQANDCSEPLAVFQRTRETRSGGTVQR</sequence>
<organism evidence="1 2">
    <name type="scientific">Anopheles farauti</name>
    <dbReference type="NCBI Taxonomy" id="69004"/>
    <lineage>
        <taxon>Eukaryota</taxon>
        <taxon>Metazoa</taxon>
        <taxon>Ecdysozoa</taxon>
        <taxon>Arthropoda</taxon>
        <taxon>Hexapoda</taxon>
        <taxon>Insecta</taxon>
        <taxon>Pterygota</taxon>
        <taxon>Neoptera</taxon>
        <taxon>Endopterygota</taxon>
        <taxon>Diptera</taxon>
        <taxon>Nematocera</taxon>
        <taxon>Culicoidea</taxon>
        <taxon>Culicidae</taxon>
        <taxon>Anophelinae</taxon>
        <taxon>Anopheles</taxon>
    </lineage>
</organism>
<evidence type="ECO:0000313" key="1">
    <source>
        <dbReference type="EnsemblMetazoa" id="AFAF006937-PA"/>
    </source>
</evidence>
<dbReference type="Proteomes" id="UP000075886">
    <property type="component" value="Unassembled WGS sequence"/>
</dbReference>
<protein>
    <submittedName>
        <fullName evidence="1">Uncharacterized protein</fullName>
    </submittedName>
</protein>
<reference evidence="1" key="2">
    <citation type="submission" date="2020-05" db="UniProtKB">
        <authorList>
            <consortium name="EnsemblMetazoa"/>
        </authorList>
    </citation>
    <scope>IDENTIFICATION</scope>
    <source>
        <strain evidence="1">FAR1</strain>
    </source>
</reference>
<keyword evidence="2" id="KW-1185">Reference proteome</keyword>
<dbReference type="AlphaFoldDB" id="A0A182QBM7"/>
<accession>A0A182QBM7</accession>
<dbReference type="EnsemblMetazoa" id="AFAF006937-RA">
    <property type="protein sequence ID" value="AFAF006937-PA"/>
    <property type="gene ID" value="AFAF006937"/>
</dbReference>
<reference evidence="2" key="1">
    <citation type="submission" date="2014-01" db="EMBL/GenBank/DDBJ databases">
        <title>The Genome Sequence of Anopheles farauti FAR1 (V2).</title>
        <authorList>
            <consortium name="The Broad Institute Genomics Platform"/>
            <person name="Neafsey D.E."/>
            <person name="Besansky N."/>
            <person name="Howell P."/>
            <person name="Walton C."/>
            <person name="Young S.K."/>
            <person name="Zeng Q."/>
            <person name="Gargeya S."/>
            <person name="Fitzgerald M."/>
            <person name="Haas B."/>
            <person name="Abouelleil A."/>
            <person name="Allen A.W."/>
            <person name="Alvarado L."/>
            <person name="Arachchi H.M."/>
            <person name="Berlin A.M."/>
            <person name="Chapman S.B."/>
            <person name="Gainer-Dewar J."/>
            <person name="Goldberg J."/>
            <person name="Griggs A."/>
            <person name="Gujja S."/>
            <person name="Hansen M."/>
            <person name="Howarth C."/>
            <person name="Imamovic A."/>
            <person name="Ireland A."/>
            <person name="Larimer J."/>
            <person name="McCowan C."/>
            <person name="Murphy C."/>
            <person name="Pearson M."/>
            <person name="Poon T.W."/>
            <person name="Priest M."/>
            <person name="Roberts A."/>
            <person name="Saif S."/>
            <person name="Shea T."/>
            <person name="Sisk P."/>
            <person name="Sykes S."/>
            <person name="Wortman J."/>
            <person name="Nusbaum C."/>
            <person name="Birren B."/>
        </authorList>
    </citation>
    <scope>NUCLEOTIDE SEQUENCE [LARGE SCALE GENOMIC DNA]</scope>
    <source>
        <strain evidence="2">FAR1</strain>
    </source>
</reference>
<dbReference type="EMBL" id="AXCN02001814">
    <property type="status" value="NOT_ANNOTATED_CDS"/>
    <property type="molecule type" value="Genomic_DNA"/>
</dbReference>
<evidence type="ECO:0000313" key="2">
    <source>
        <dbReference type="Proteomes" id="UP000075886"/>
    </source>
</evidence>
<dbReference type="VEuPathDB" id="VectorBase:AFAF006937"/>